<name>A0ABM0GM27_SACKO</name>
<dbReference type="InterPro" id="IPR039982">
    <property type="entry name" value="Ribosomal_mL65"/>
</dbReference>
<comment type="subcellular location">
    <subcellularLocation>
        <location evidence="1">Mitochondrion</location>
    </subcellularLocation>
</comment>
<dbReference type="PANTHER" id="PTHR13014:SF3">
    <property type="entry name" value="LARGE RIBOSOMAL SUBUNIT PROTEIN ML65"/>
    <property type="match status" value="1"/>
</dbReference>
<keyword evidence="4" id="KW-0687">Ribonucleoprotein</keyword>
<gene>
    <name evidence="6" type="primary">LOC100376312</name>
</gene>
<dbReference type="Proteomes" id="UP000694865">
    <property type="component" value="Unplaced"/>
</dbReference>
<dbReference type="GeneID" id="100376312"/>
<keyword evidence="2" id="KW-0689">Ribosomal protein</keyword>
<accession>A0ABM0GM27</accession>
<evidence type="ECO:0000313" key="5">
    <source>
        <dbReference type="Proteomes" id="UP000694865"/>
    </source>
</evidence>
<proteinExistence type="predicted"/>
<evidence type="ECO:0000256" key="1">
    <source>
        <dbReference type="ARBA" id="ARBA00004173"/>
    </source>
</evidence>
<dbReference type="Pfam" id="PF07147">
    <property type="entry name" value="PDCD9"/>
    <property type="match status" value="1"/>
</dbReference>
<organism evidence="5 6">
    <name type="scientific">Saccoglossus kowalevskii</name>
    <name type="common">Acorn worm</name>
    <dbReference type="NCBI Taxonomy" id="10224"/>
    <lineage>
        <taxon>Eukaryota</taxon>
        <taxon>Metazoa</taxon>
        <taxon>Hemichordata</taxon>
        <taxon>Enteropneusta</taxon>
        <taxon>Harrimaniidae</taxon>
        <taxon>Saccoglossus</taxon>
    </lineage>
</organism>
<keyword evidence="5" id="KW-1185">Reference proteome</keyword>
<evidence type="ECO:0000256" key="2">
    <source>
        <dbReference type="ARBA" id="ARBA00022980"/>
    </source>
</evidence>
<keyword evidence="3" id="KW-0496">Mitochondrion</keyword>
<dbReference type="PANTHER" id="PTHR13014">
    <property type="entry name" value="MITOCHONDRIAL 28S RIBOSOMAL PROTEIN S30/P52 PRO-APOTOTIC PROTEIN"/>
    <property type="match status" value="1"/>
</dbReference>
<dbReference type="RefSeq" id="XP_002732931.1">
    <property type="nucleotide sequence ID" value="XM_002732885.1"/>
</dbReference>
<evidence type="ECO:0000256" key="3">
    <source>
        <dbReference type="ARBA" id="ARBA00023128"/>
    </source>
</evidence>
<evidence type="ECO:0000256" key="4">
    <source>
        <dbReference type="ARBA" id="ARBA00023274"/>
    </source>
</evidence>
<dbReference type="InterPro" id="IPR010793">
    <property type="entry name" value="Ribosomal_mL37/mL65"/>
</dbReference>
<protein>
    <submittedName>
        <fullName evidence="6">28S ribosomal protein S30, mitochondrial-like</fullName>
    </submittedName>
</protein>
<sequence length="425" mass="49936">MAATMWRVTSKFSPYFSRLSATNLLRRCPVRRCVTGLVKEKYDDSYFPPIAPYRTEEEQVRDKLFDQVRSVETSQEMLKILTKGQAWTYMPRSFNVSPGCLMYYQHITKTVIVNELPKSLTNNVDIEAAVTEMVPSLVECVEQEFSYCDRRNLTWQKYNSRPRQRARWVQESLIRAIIASQCGEYPHLMTCEADFDTEIKSFWLRDDYRYQINENPWISIRTVDPLNEIVDINDDLSVNSEIPICLYLPKSMNTFKKQIKNISFPGYKMQDDKLQHGHTQIIVPLIFDRQRCIVEKLLHERLNGIGLITGFGWANAFAMSQKHYWFDDIKEPMVVQVIHTNDAQHYTFYVYQLNTIALDPLSEKTNNKHNIMWTSGEMKLFQDIQDGKIIGWNYDVLKYYIMFLLNKTRSGITANPLIKKLETEN</sequence>
<evidence type="ECO:0000313" key="6">
    <source>
        <dbReference type="RefSeq" id="XP_002732931.1"/>
    </source>
</evidence>
<reference evidence="6" key="1">
    <citation type="submission" date="2025-08" db="UniProtKB">
        <authorList>
            <consortium name="RefSeq"/>
        </authorList>
    </citation>
    <scope>IDENTIFICATION</scope>
    <source>
        <tissue evidence="6">Testes</tissue>
    </source>
</reference>